<dbReference type="PANTHER" id="PTHR30466:SF11">
    <property type="entry name" value="FLAVIN-DEPENDENT MONOOXYGENASE, REDUCTASE SUBUNIT HSAB"/>
    <property type="match status" value="1"/>
</dbReference>
<protein>
    <submittedName>
        <fullName evidence="4">Flavin reductase family protein</fullName>
    </submittedName>
</protein>
<name>A0A839A249_9LACT</name>
<evidence type="ECO:0000256" key="1">
    <source>
        <dbReference type="ARBA" id="ARBA00008898"/>
    </source>
</evidence>
<dbReference type="Pfam" id="PF01613">
    <property type="entry name" value="Flavin_Reduct"/>
    <property type="match status" value="1"/>
</dbReference>
<dbReference type="GO" id="GO:0010181">
    <property type="term" value="F:FMN binding"/>
    <property type="evidence" value="ECO:0007669"/>
    <property type="project" value="InterPro"/>
</dbReference>
<dbReference type="InterPro" id="IPR012349">
    <property type="entry name" value="Split_barrel_FMN-bd"/>
</dbReference>
<keyword evidence="2" id="KW-0560">Oxidoreductase</keyword>
<feature type="domain" description="Flavin reductase like" evidence="3">
    <location>
        <begin position="1"/>
        <end position="144"/>
    </location>
</feature>
<evidence type="ECO:0000313" key="5">
    <source>
        <dbReference type="Proteomes" id="UP000571018"/>
    </source>
</evidence>
<organism evidence="4 5">
    <name type="scientific">Ruoffia halotolerans</name>
    <dbReference type="NCBI Taxonomy" id="2748684"/>
    <lineage>
        <taxon>Bacteria</taxon>
        <taxon>Bacillati</taxon>
        <taxon>Bacillota</taxon>
        <taxon>Bacilli</taxon>
        <taxon>Lactobacillales</taxon>
        <taxon>Aerococcaceae</taxon>
        <taxon>Ruoffia</taxon>
    </lineage>
</organism>
<sequence>MANYPSGVVIVTTTNDEGLPVGIAANSFTSLSIDPLLVLWSIGNKSSSYDIFNHSKQFAVHLLAGSQLELVNTFSRKDIDRFEQIEWSLSESGLPIIEGAYATFECDTFETIVAGDHAIITGSVKHITTNIQNPLLYHQRRVGPLPLTFHGNI</sequence>
<accession>A0A839A249</accession>
<dbReference type="PANTHER" id="PTHR30466">
    <property type="entry name" value="FLAVIN REDUCTASE"/>
    <property type="match status" value="1"/>
</dbReference>
<dbReference type="InterPro" id="IPR002563">
    <property type="entry name" value="Flavin_Rdtase-like_dom"/>
</dbReference>
<keyword evidence="5" id="KW-1185">Reference proteome</keyword>
<gene>
    <name evidence="4" type="ORF">HW423_00490</name>
</gene>
<comment type="caution">
    <text evidence="4">The sequence shown here is derived from an EMBL/GenBank/DDBJ whole genome shotgun (WGS) entry which is preliminary data.</text>
</comment>
<dbReference type="GO" id="GO:0042602">
    <property type="term" value="F:riboflavin reductase (NADPH) activity"/>
    <property type="evidence" value="ECO:0007669"/>
    <property type="project" value="TreeGrafter"/>
</dbReference>
<dbReference type="SUPFAM" id="SSF50475">
    <property type="entry name" value="FMN-binding split barrel"/>
    <property type="match status" value="1"/>
</dbReference>
<evidence type="ECO:0000259" key="3">
    <source>
        <dbReference type="SMART" id="SM00903"/>
    </source>
</evidence>
<dbReference type="SMART" id="SM00903">
    <property type="entry name" value="Flavin_Reduct"/>
    <property type="match status" value="1"/>
</dbReference>
<evidence type="ECO:0000313" key="4">
    <source>
        <dbReference type="EMBL" id="MBA5728266.1"/>
    </source>
</evidence>
<proteinExistence type="inferred from homology"/>
<dbReference type="InterPro" id="IPR050268">
    <property type="entry name" value="NADH-dep_flavin_reductase"/>
</dbReference>
<evidence type="ECO:0000256" key="2">
    <source>
        <dbReference type="ARBA" id="ARBA00023002"/>
    </source>
</evidence>
<dbReference type="AlphaFoldDB" id="A0A839A249"/>
<dbReference type="Gene3D" id="2.30.110.10">
    <property type="entry name" value="Electron Transport, Fmn-binding Protein, Chain A"/>
    <property type="match status" value="1"/>
</dbReference>
<dbReference type="EMBL" id="JACAOA010000001">
    <property type="protein sequence ID" value="MBA5728266.1"/>
    <property type="molecule type" value="Genomic_DNA"/>
</dbReference>
<reference evidence="4 5" key="1">
    <citation type="submission" date="2020-06" db="EMBL/GenBank/DDBJ databases">
        <title>Reclassification of Facklamia ignava, Facklamia soureckii and Facklami tabacinasalis as Falseniella iganva gen. nov., comb. nov., Hutsoniella ignava gen. nov., comb. nov., and Ruoffia tabacinasalis gen. nov., comb. nov and description of Ruoffia haltotolerans sp. nov., isolated from hypersaline Inland Sea of Qatar.</title>
        <authorList>
            <person name="Fotedar R."/>
            <person name="Sankaranarayanan K."/>
            <person name="Lawson P."/>
            <person name="Caldwell M."/>
            <person name="Zeyara A."/>
            <person name="Al Malki A."/>
            <person name="Ali M."/>
        </authorList>
    </citation>
    <scope>NUCLEOTIDE SEQUENCE [LARGE SCALE GENOMIC DNA]</scope>
    <source>
        <strain evidence="4 5">INB8</strain>
    </source>
</reference>
<dbReference type="Proteomes" id="UP000571018">
    <property type="component" value="Unassembled WGS sequence"/>
</dbReference>
<comment type="similarity">
    <text evidence="1">Belongs to the non-flavoprotein flavin reductase family.</text>
</comment>